<keyword evidence="4" id="KW-1185">Reference proteome</keyword>
<gene>
    <name evidence="3" type="ORF">FIBSPDRAFT_1050593</name>
</gene>
<name>A0A166AJI9_9AGAM</name>
<protein>
    <recommendedName>
        <fullName evidence="5">Transmembrane protein</fullName>
    </recommendedName>
</protein>
<accession>A0A166AJI9</accession>
<reference evidence="3 4" key="1">
    <citation type="journal article" date="2016" name="Mol. Biol. Evol.">
        <title>Comparative Genomics of Early-Diverging Mushroom-Forming Fungi Provides Insights into the Origins of Lignocellulose Decay Capabilities.</title>
        <authorList>
            <person name="Nagy L.G."/>
            <person name="Riley R."/>
            <person name="Tritt A."/>
            <person name="Adam C."/>
            <person name="Daum C."/>
            <person name="Floudas D."/>
            <person name="Sun H."/>
            <person name="Yadav J.S."/>
            <person name="Pangilinan J."/>
            <person name="Larsson K.H."/>
            <person name="Matsuura K."/>
            <person name="Barry K."/>
            <person name="Labutti K."/>
            <person name="Kuo R."/>
            <person name="Ohm R.A."/>
            <person name="Bhattacharya S.S."/>
            <person name="Shirouzu T."/>
            <person name="Yoshinaga Y."/>
            <person name="Martin F.M."/>
            <person name="Grigoriev I.V."/>
            <person name="Hibbett D.S."/>
        </authorList>
    </citation>
    <scope>NUCLEOTIDE SEQUENCE [LARGE SCALE GENOMIC DNA]</scope>
    <source>
        <strain evidence="3 4">CBS 109695</strain>
    </source>
</reference>
<sequence length="191" mass="22424">MARPSRTDLFFRRYPWIRPTLWVLVGIWSIYLARKPIFFVRRISWSCSTVIFGCWWAILQTVLHLVVQLCVAVPMTALAYAVIAYGTLPVLEIVCAHFIDLFEAALKPPPPPTQTFRHTHTHSNGETYTHTYTEEEVDQLERLREAMLMRAMAEMREEMQREQERDTEQHDYPNGSGKAKRKAKKRNRHAH</sequence>
<keyword evidence="2" id="KW-0472">Membrane</keyword>
<feature type="transmembrane region" description="Helical" evidence="2">
    <location>
        <begin position="78"/>
        <end position="99"/>
    </location>
</feature>
<evidence type="ECO:0000313" key="4">
    <source>
        <dbReference type="Proteomes" id="UP000076532"/>
    </source>
</evidence>
<proteinExistence type="predicted"/>
<dbReference type="OrthoDB" id="3295164at2759"/>
<dbReference type="AlphaFoldDB" id="A0A166AJI9"/>
<organism evidence="3 4">
    <name type="scientific">Athelia psychrophila</name>
    <dbReference type="NCBI Taxonomy" id="1759441"/>
    <lineage>
        <taxon>Eukaryota</taxon>
        <taxon>Fungi</taxon>
        <taxon>Dikarya</taxon>
        <taxon>Basidiomycota</taxon>
        <taxon>Agaricomycotina</taxon>
        <taxon>Agaricomycetes</taxon>
        <taxon>Agaricomycetidae</taxon>
        <taxon>Atheliales</taxon>
        <taxon>Atheliaceae</taxon>
        <taxon>Athelia</taxon>
    </lineage>
</organism>
<feature type="compositionally biased region" description="Basic and acidic residues" evidence="1">
    <location>
        <begin position="156"/>
        <end position="171"/>
    </location>
</feature>
<evidence type="ECO:0008006" key="5">
    <source>
        <dbReference type="Google" id="ProtNLM"/>
    </source>
</evidence>
<feature type="region of interest" description="Disordered" evidence="1">
    <location>
        <begin position="156"/>
        <end position="191"/>
    </location>
</feature>
<evidence type="ECO:0000256" key="2">
    <source>
        <dbReference type="SAM" id="Phobius"/>
    </source>
</evidence>
<evidence type="ECO:0000256" key="1">
    <source>
        <dbReference type="SAM" id="MobiDB-lite"/>
    </source>
</evidence>
<feature type="transmembrane region" description="Helical" evidence="2">
    <location>
        <begin position="16"/>
        <end position="33"/>
    </location>
</feature>
<dbReference type="EMBL" id="KV417659">
    <property type="protein sequence ID" value="KZP11673.1"/>
    <property type="molecule type" value="Genomic_DNA"/>
</dbReference>
<keyword evidence="2" id="KW-1133">Transmembrane helix</keyword>
<feature type="transmembrane region" description="Helical" evidence="2">
    <location>
        <begin position="45"/>
        <end position="66"/>
    </location>
</feature>
<dbReference type="Proteomes" id="UP000076532">
    <property type="component" value="Unassembled WGS sequence"/>
</dbReference>
<evidence type="ECO:0000313" key="3">
    <source>
        <dbReference type="EMBL" id="KZP11673.1"/>
    </source>
</evidence>
<keyword evidence="2" id="KW-0812">Transmembrane</keyword>
<feature type="compositionally biased region" description="Basic residues" evidence="1">
    <location>
        <begin position="178"/>
        <end position="191"/>
    </location>
</feature>